<dbReference type="GO" id="GO:0071424">
    <property type="term" value="F:rRNA (cytosine-N4-)-methyltransferase activity"/>
    <property type="evidence" value="ECO:0007669"/>
    <property type="project" value="UniProtKB-UniRule"/>
</dbReference>
<gene>
    <name evidence="6" type="primary">rsmH</name>
    <name evidence="8" type="ORF">SAMN04488557_0221</name>
</gene>
<comment type="function">
    <text evidence="6">Specifically methylates the N4 position of cytidine in position 1402 (C1402) of 16S rRNA.</text>
</comment>
<keyword evidence="9" id="KW-1185">Reference proteome</keyword>
<keyword evidence="3 6" id="KW-0489">Methyltransferase</keyword>
<evidence type="ECO:0000313" key="8">
    <source>
        <dbReference type="EMBL" id="SFV25876.1"/>
    </source>
</evidence>
<dbReference type="SUPFAM" id="SSF53335">
    <property type="entry name" value="S-adenosyl-L-methionine-dependent methyltransferases"/>
    <property type="match status" value="1"/>
</dbReference>
<feature type="binding site" evidence="6">
    <location>
        <begin position="49"/>
        <end position="51"/>
    </location>
    <ligand>
        <name>S-adenosyl-L-methionine</name>
        <dbReference type="ChEBI" id="CHEBI:59789"/>
    </ligand>
</feature>
<feature type="binding site" evidence="6">
    <location>
        <position position="116"/>
    </location>
    <ligand>
        <name>S-adenosyl-L-methionine</name>
        <dbReference type="ChEBI" id="CHEBI:59789"/>
    </ligand>
</feature>
<dbReference type="Gene3D" id="1.10.150.170">
    <property type="entry name" value="Putative methyltransferase TM0872, insert domain"/>
    <property type="match status" value="1"/>
</dbReference>
<evidence type="ECO:0000256" key="1">
    <source>
        <dbReference type="ARBA" id="ARBA00010396"/>
    </source>
</evidence>
<dbReference type="OrthoDB" id="9806637at2"/>
<dbReference type="GO" id="GO:0070475">
    <property type="term" value="P:rRNA base methylation"/>
    <property type="evidence" value="ECO:0007669"/>
    <property type="project" value="UniProtKB-UniRule"/>
</dbReference>
<evidence type="ECO:0000313" key="9">
    <source>
        <dbReference type="Proteomes" id="UP000199423"/>
    </source>
</evidence>
<keyword evidence="5 6" id="KW-0949">S-adenosyl-L-methionine</keyword>
<feature type="binding site" evidence="6">
    <location>
        <position position="67"/>
    </location>
    <ligand>
        <name>S-adenosyl-L-methionine</name>
        <dbReference type="ChEBI" id="CHEBI:59789"/>
    </ligand>
</feature>
<dbReference type="Gene3D" id="3.40.50.150">
    <property type="entry name" value="Vaccinia Virus protein VP39"/>
    <property type="match status" value="1"/>
</dbReference>
<evidence type="ECO:0000256" key="7">
    <source>
        <dbReference type="SAM" id="MobiDB-lite"/>
    </source>
</evidence>
<organism evidence="8 9">
    <name type="scientific">Hyphomicrobium facile</name>
    <dbReference type="NCBI Taxonomy" id="51670"/>
    <lineage>
        <taxon>Bacteria</taxon>
        <taxon>Pseudomonadati</taxon>
        <taxon>Pseudomonadota</taxon>
        <taxon>Alphaproteobacteria</taxon>
        <taxon>Hyphomicrobiales</taxon>
        <taxon>Hyphomicrobiaceae</taxon>
        <taxon>Hyphomicrobium</taxon>
    </lineage>
</organism>
<comment type="catalytic activity">
    <reaction evidence="6">
        <text>cytidine(1402) in 16S rRNA + S-adenosyl-L-methionine = N(4)-methylcytidine(1402) in 16S rRNA + S-adenosyl-L-homocysteine + H(+)</text>
        <dbReference type="Rhea" id="RHEA:42928"/>
        <dbReference type="Rhea" id="RHEA-COMP:10286"/>
        <dbReference type="Rhea" id="RHEA-COMP:10287"/>
        <dbReference type="ChEBI" id="CHEBI:15378"/>
        <dbReference type="ChEBI" id="CHEBI:57856"/>
        <dbReference type="ChEBI" id="CHEBI:59789"/>
        <dbReference type="ChEBI" id="CHEBI:74506"/>
        <dbReference type="ChEBI" id="CHEBI:82748"/>
        <dbReference type="EC" id="2.1.1.199"/>
    </reaction>
</comment>
<feature type="region of interest" description="Disordered" evidence="7">
    <location>
        <begin position="298"/>
        <end position="317"/>
    </location>
</feature>
<dbReference type="HAMAP" id="MF_01007">
    <property type="entry name" value="16SrRNA_methyltr_H"/>
    <property type="match status" value="1"/>
</dbReference>
<dbReference type="AlphaFoldDB" id="A0A1I7MU35"/>
<comment type="subcellular location">
    <subcellularLocation>
        <location evidence="6">Cytoplasm</location>
    </subcellularLocation>
</comment>
<evidence type="ECO:0000256" key="6">
    <source>
        <dbReference type="HAMAP-Rule" id="MF_01007"/>
    </source>
</evidence>
<comment type="similarity">
    <text evidence="1 6">Belongs to the methyltransferase superfamily. RsmH family.</text>
</comment>
<dbReference type="GO" id="GO:0005737">
    <property type="term" value="C:cytoplasm"/>
    <property type="evidence" value="ECO:0007669"/>
    <property type="project" value="UniProtKB-SubCell"/>
</dbReference>
<dbReference type="EC" id="2.1.1.199" evidence="6"/>
<dbReference type="InterPro" id="IPR029063">
    <property type="entry name" value="SAM-dependent_MTases_sf"/>
</dbReference>
<dbReference type="FunFam" id="1.10.150.170:FF:000003">
    <property type="entry name" value="Ribosomal RNA small subunit methyltransferase H"/>
    <property type="match status" value="1"/>
</dbReference>
<dbReference type="STRING" id="51670.SAMN04488557_0221"/>
<feature type="region of interest" description="Disordered" evidence="7">
    <location>
        <begin position="1"/>
        <end position="21"/>
    </location>
</feature>
<feature type="binding site" evidence="6">
    <location>
        <position position="94"/>
    </location>
    <ligand>
        <name>S-adenosyl-L-methionine</name>
        <dbReference type="ChEBI" id="CHEBI:59789"/>
    </ligand>
</feature>
<reference evidence="9" key="1">
    <citation type="submission" date="2016-10" db="EMBL/GenBank/DDBJ databases">
        <authorList>
            <person name="Varghese N."/>
            <person name="Submissions S."/>
        </authorList>
    </citation>
    <scope>NUCLEOTIDE SEQUENCE [LARGE SCALE GENOMIC DNA]</scope>
    <source>
        <strain evidence="9">DSM 1565</strain>
    </source>
</reference>
<sequence>MTRGGGAEGASQGPAEKPTRHIPVLVSEVLETLTPKDGEIYVDGTFGAGGYTRAILGAANCRVLALDRDPTAIANSTGLVDEAGGRLKVVESPFSQMEDAVREHLSGAQVDGVVLDIGVSSMQLDDAERGFSFQSDGPLDMRMSSSGMSAADFLNTAEEEEIANVIYTFGEEHRSRAIARAIVRKRDEARLTRTRELADIVLHVFHGRKVDGRHPATRTFQALRIFVNDELGELANALSAAERILKPGGRLVVVSFHSLEDRIVKKFLVERSGKTAGGSRHLPPESIKSREPSFRIVNSRPLTPSKGELEVNPRSRSARLRAATRTDAAVWPLDLDVMGVPQHR</sequence>
<dbReference type="PANTHER" id="PTHR11265:SF0">
    <property type="entry name" value="12S RRNA N4-METHYLCYTIDINE METHYLTRANSFERASE"/>
    <property type="match status" value="1"/>
</dbReference>
<evidence type="ECO:0000256" key="4">
    <source>
        <dbReference type="ARBA" id="ARBA00022679"/>
    </source>
</evidence>
<dbReference type="RefSeq" id="WP_092863037.1">
    <property type="nucleotide sequence ID" value="NZ_FPCH01000001.1"/>
</dbReference>
<evidence type="ECO:0000256" key="3">
    <source>
        <dbReference type="ARBA" id="ARBA00022603"/>
    </source>
</evidence>
<dbReference type="PIRSF" id="PIRSF004486">
    <property type="entry name" value="MraW"/>
    <property type="match status" value="1"/>
</dbReference>
<dbReference type="InterPro" id="IPR023397">
    <property type="entry name" value="SAM-dep_MeTrfase_MraW_recog"/>
</dbReference>
<keyword evidence="6" id="KW-0963">Cytoplasm</keyword>
<dbReference type="EMBL" id="FPCH01000001">
    <property type="protein sequence ID" value="SFV25876.1"/>
    <property type="molecule type" value="Genomic_DNA"/>
</dbReference>
<accession>A0A1I7MU35</accession>
<dbReference type="NCBIfam" id="TIGR00006">
    <property type="entry name" value="16S rRNA (cytosine(1402)-N(4))-methyltransferase RsmH"/>
    <property type="match status" value="1"/>
</dbReference>
<evidence type="ECO:0000256" key="2">
    <source>
        <dbReference type="ARBA" id="ARBA00022552"/>
    </source>
</evidence>
<proteinExistence type="inferred from homology"/>
<keyword evidence="4 6" id="KW-0808">Transferase</keyword>
<dbReference type="Proteomes" id="UP000199423">
    <property type="component" value="Unassembled WGS sequence"/>
</dbReference>
<dbReference type="PANTHER" id="PTHR11265">
    <property type="entry name" value="S-ADENOSYL-METHYLTRANSFERASE MRAW"/>
    <property type="match status" value="1"/>
</dbReference>
<feature type="binding site" evidence="6">
    <location>
        <position position="123"/>
    </location>
    <ligand>
        <name>S-adenosyl-L-methionine</name>
        <dbReference type="ChEBI" id="CHEBI:59789"/>
    </ligand>
</feature>
<dbReference type="SUPFAM" id="SSF81799">
    <property type="entry name" value="Putative methyltransferase TM0872, insert domain"/>
    <property type="match status" value="1"/>
</dbReference>
<name>A0A1I7MU35_9HYPH</name>
<evidence type="ECO:0000256" key="5">
    <source>
        <dbReference type="ARBA" id="ARBA00022691"/>
    </source>
</evidence>
<dbReference type="Pfam" id="PF01795">
    <property type="entry name" value="Methyltransf_5"/>
    <property type="match status" value="1"/>
</dbReference>
<keyword evidence="2 6" id="KW-0698">rRNA processing</keyword>
<protein>
    <recommendedName>
        <fullName evidence="6">Ribosomal RNA small subunit methyltransferase H</fullName>
        <ecNumber evidence="6">2.1.1.199</ecNumber>
    </recommendedName>
    <alternativeName>
        <fullName evidence="6">16S rRNA m(4)C1402 methyltransferase</fullName>
    </alternativeName>
    <alternativeName>
        <fullName evidence="6">rRNA (cytosine-N(4)-)-methyltransferase RsmH</fullName>
    </alternativeName>
</protein>
<dbReference type="InterPro" id="IPR002903">
    <property type="entry name" value="RsmH"/>
</dbReference>